<dbReference type="Gene3D" id="3.30.450.20">
    <property type="entry name" value="PAS domain"/>
    <property type="match status" value="1"/>
</dbReference>
<protein>
    <submittedName>
        <fullName evidence="5">PAS domain S-box/diguanylate cyclase (GGDEF) domain-containing protein</fullName>
    </submittedName>
</protein>
<dbReference type="InterPro" id="IPR001610">
    <property type="entry name" value="PAC"/>
</dbReference>
<dbReference type="Pfam" id="PF00563">
    <property type="entry name" value="EAL"/>
    <property type="match status" value="1"/>
</dbReference>
<keyword evidence="5" id="KW-0614">Plasmid</keyword>
<dbReference type="PATRIC" id="fig|751945.3.peg.2366"/>
<dbReference type="InterPro" id="IPR035965">
    <property type="entry name" value="PAS-like_dom_sf"/>
</dbReference>
<dbReference type="OrthoDB" id="9762141at2"/>
<dbReference type="PANTHER" id="PTHR44757">
    <property type="entry name" value="DIGUANYLATE CYCLASE DGCP"/>
    <property type="match status" value="1"/>
</dbReference>
<dbReference type="Pfam" id="PF00989">
    <property type="entry name" value="PAS"/>
    <property type="match status" value="1"/>
</dbReference>
<evidence type="ECO:0000313" key="5">
    <source>
        <dbReference type="EMBL" id="AFV77403.1"/>
    </source>
</evidence>
<dbReference type="SMART" id="SM00091">
    <property type="entry name" value="PAS"/>
    <property type="match status" value="1"/>
</dbReference>
<dbReference type="Proteomes" id="UP000000211">
    <property type="component" value="Plasmid pTHEOS01"/>
</dbReference>
<dbReference type="PROSITE" id="PS50883">
    <property type="entry name" value="EAL"/>
    <property type="match status" value="1"/>
</dbReference>
<keyword evidence="6" id="KW-1185">Reference proteome</keyword>
<dbReference type="HOGENOM" id="CLU_000445_70_50_0"/>
<name>K7QZ61_THEOS</name>
<dbReference type="Gene3D" id="3.30.70.270">
    <property type="match status" value="1"/>
</dbReference>
<dbReference type="InterPro" id="IPR043128">
    <property type="entry name" value="Rev_trsase/Diguanyl_cyclase"/>
</dbReference>
<geneLocation type="plasmid" evidence="5 6">
    <name>pTHEOS01</name>
</geneLocation>
<feature type="domain" description="PAC" evidence="2">
    <location>
        <begin position="77"/>
        <end position="131"/>
    </location>
</feature>
<dbReference type="PANTHER" id="PTHR44757:SF2">
    <property type="entry name" value="BIOFILM ARCHITECTURE MAINTENANCE PROTEIN MBAA"/>
    <property type="match status" value="1"/>
</dbReference>
<dbReference type="SUPFAM" id="SSF141868">
    <property type="entry name" value="EAL domain-like"/>
    <property type="match status" value="1"/>
</dbReference>
<proteinExistence type="predicted"/>
<evidence type="ECO:0000259" key="4">
    <source>
        <dbReference type="PROSITE" id="PS50887"/>
    </source>
</evidence>
<reference evidence="5 6" key="1">
    <citation type="journal article" date="2013" name="Genome Announc.">
        <title>Whole Genome Sequencing of Thermus oshimai JL-2 and Thermus thermophilus JL-18, Incomplete Denitrifiers from the United States Great Basin.</title>
        <authorList>
            <person name="Murugapiran S.K."/>
            <person name="Huntemann M."/>
            <person name="Wei C.L."/>
            <person name="Han J."/>
            <person name="Detter J.C."/>
            <person name="Han C.S."/>
            <person name="Erkkila T.H."/>
            <person name="Teshima H."/>
            <person name="Chen A."/>
            <person name="Kyrpides N."/>
            <person name="Mavrommatis K."/>
            <person name="Markowitz V."/>
            <person name="Szeto E."/>
            <person name="Ivanova N."/>
            <person name="Pagani I."/>
            <person name="Lam J."/>
            <person name="McDonald A.I."/>
            <person name="Dodsworth J.A."/>
            <person name="Pati A."/>
            <person name="Goodwin L."/>
            <person name="Peters L."/>
            <person name="Pitluck S."/>
            <person name="Woyke T."/>
            <person name="Hedlund B.P."/>
        </authorList>
    </citation>
    <scope>NUCLEOTIDE SEQUENCE</scope>
    <source>
        <strain evidence="5 6">JL-2</strain>
        <plasmid evidence="5">pTHEOS01</plasmid>
    </source>
</reference>
<dbReference type="EMBL" id="CP003250">
    <property type="protein sequence ID" value="AFV77403.1"/>
    <property type="molecule type" value="Genomic_DNA"/>
</dbReference>
<dbReference type="InterPro" id="IPR000160">
    <property type="entry name" value="GGDEF_dom"/>
</dbReference>
<dbReference type="InterPro" id="IPR000014">
    <property type="entry name" value="PAS"/>
</dbReference>
<evidence type="ECO:0000313" key="6">
    <source>
        <dbReference type="Proteomes" id="UP000000211"/>
    </source>
</evidence>
<accession>K7QZ61</accession>
<dbReference type="InterPro" id="IPR000700">
    <property type="entry name" value="PAS-assoc_C"/>
</dbReference>
<dbReference type="InterPro" id="IPR013767">
    <property type="entry name" value="PAS_fold"/>
</dbReference>
<dbReference type="SUPFAM" id="SSF55785">
    <property type="entry name" value="PYP-like sensor domain (PAS domain)"/>
    <property type="match status" value="1"/>
</dbReference>
<dbReference type="CDD" id="cd01949">
    <property type="entry name" value="GGDEF"/>
    <property type="match status" value="1"/>
</dbReference>
<dbReference type="NCBIfam" id="TIGR00254">
    <property type="entry name" value="GGDEF"/>
    <property type="match status" value="1"/>
</dbReference>
<dbReference type="SUPFAM" id="SSF55073">
    <property type="entry name" value="Nucleotide cyclase"/>
    <property type="match status" value="1"/>
</dbReference>
<dbReference type="CDD" id="cd01948">
    <property type="entry name" value="EAL"/>
    <property type="match status" value="1"/>
</dbReference>
<feature type="domain" description="PAS" evidence="1">
    <location>
        <begin position="13"/>
        <end position="52"/>
    </location>
</feature>
<dbReference type="SMART" id="SM00086">
    <property type="entry name" value="PAC"/>
    <property type="match status" value="1"/>
</dbReference>
<dbReference type="InterPro" id="IPR035919">
    <property type="entry name" value="EAL_sf"/>
</dbReference>
<dbReference type="SMART" id="SM00267">
    <property type="entry name" value="GGDEF"/>
    <property type="match status" value="1"/>
</dbReference>
<dbReference type="PROSITE" id="PS50887">
    <property type="entry name" value="GGDEF"/>
    <property type="match status" value="1"/>
</dbReference>
<dbReference type="AlphaFoldDB" id="K7QZ61"/>
<feature type="domain" description="GGDEF" evidence="4">
    <location>
        <begin position="163"/>
        <end position="295"/>
    </location>
</feature>
<gene>
    <name evidence="5" type="ORF">Theos_2426</name>
</gene>
<dbReference type="InterPro" id="IPR029787">
    <property type="entry name" value="Nucleotide_cyclase"/>
</dbReference>
<evidence type="ECO:0000259" key="1">
    <source>
        <dbReference type="PROSITE" id="PS50112"/>
    </source>
</evidence>
<dbReference type="Pfam" id="PF00990">
    <property type="entry name" value="GGDEF"/>
    <property type="match status" value="1"/>
</dbReference>
<dbReference type="CDD" id="cd00130">
    <property type="entry name" value="PAS"/>
    <property type="match status" value="1"/>
</dbReference>
<dbReference type="Gene3D" id="3.20.20.450">
    <property type="entry name" value="EAL domain"/>
    <property type="match status" value="1"/>
</dbReference>
<dbReference type="KEGG" id="tos:Theos_2426"/>
<organism evidence="5 6">
    <name type="scientific">Thermus oshimai JL-2</name>
    <dbReference type="NCBI Taxonomy" id="751945"/>
    <lineage>
        <taxon>Bacteria</taxon>
        <taxon>Thermotogati</taxon>
        <taxon>Deinococcota</taxon>
        <taxon>Deinococci</taxon>
        <taxon>Thermales</taxon>
        <taxon>Thermaceae</taxon>
        <taxon>Thermus</taxon>
    </lineage>
</organism>
<evidence type="ECO:0000259" key="3">
    <source>
        <dbReference type="PROSITE" id="PS50883"/>
    </source>
</evidence>
<dbReference type="PROSITE" id="PS50113">
    <property type="entry name" value="PAC"/>
    <property type="match status" value="1"/>
</dbReference>
<dbReference type="InterPro" id="IPR052155">
    <property type="entry name" value="Biofilm_reg_signaling"/>
</dbReference>
<feature type="domain" description="EAL" evidence="3">
    <location>
        <begin position="300"/>
        <end position="540"/>
    </location>
</feature>
<evidence type="ECO:0000259" key="2">
    <source>
        <dbReference type="PROSITE" id="PS50113"/>
    </source>
</evidence>
<dbReference type="NCBIfam" id="TIGR00229">
    <property type="entry name" value="sensory_box"/>
    <property type="match status" value="1"/>
</dbReference>
<dbReference type="RefSeq" id="WP_015065397.1">
    <property type="nucleotide sequence ID" value="NC_019387.1"/>
</dbReference>
<sequence>MGKDLPLPDGWAVLEALNLPVLLTDREGRILFVNPAFEAQTGYRREEVLGHNPRFLRSGVQGPDFYRVFWETILSGRPYRGTFYNRRKDGTLYAETKVVSPIRGEDGAVRFFVAVSLDTTLEQALALRMTETAQRDELTGLLNRRGFLVRGQDFLARALKEGRTVAVLVLDLVGFKGLNDRFGHAFGDRVLQGLGERLAGLDLGEALLGRMGGDEFALLLPVASPGEAEERAQKILHRLHGPLLIGKERIWVGATLGMALAPQDGRELLELLHKADLALYAARKRGVAVPLAFTPALMQEGTDWLPLWEALEEGRAALFFQPILAVNSGQVGDWEVFLRTPGPGSVWLSPFARGQVPPGPLAHRVDLYVVNALARGPRPPGRFWVNLFPSTLQAPHALQELAPALTPLAGRLVLEVNERSLLARTELPRLRDHLAHLRAGGAFIALDDFGTGHTPLGVLAHLPLDYVKLDRELLLGLGPASPGISLLRKLVELAHDLGARVVAEGVETPDQVQILRSLGVDYLQGFLLGEPRPAQVPVSS</sequence>
<dbReference type="PROSITE" id="PS50112">
    <property type="entry name" value="PAS"/>
    <property type="match status" value="1"/>
</dbReference>
<dbReference type="InterPro" id="IPR001633">
    <property type="entry name" value="EAL_dom"/>
</dbReference>
<dbReference type="SMART" id="SM00052">
    <property type="entry name" value="EAL"/>
    <property type="match status" value="1"/>
</dbReference>